<organism evidence="3 4">
    <name type="scientific">Limnovirga soli</name>
    <dbReference type="NCBI Taxonomy" id="2656915"/>
    <lineage>
        <taxon>Bacteria</taxon>
        <taxon>Pseudomonadati</taxon>
        <taxon>Bacteroidota</taxon>
        <taxon>Chitinophagia</taxon>
        <taxon>Chitinophagales</taxon>
        <taxon>Chitinophagaceae</taxon>
        <taxon>Limnovirga</taxon>
    </lineage>
</organism>
<accession>A0A8J8FCM5</accession>
<gene>
    <name evidence="3" type="ORF">GD597_07435</name>
</gene>
<keyword evidence="1" id="KW-0732">Signal</keyword>
<sequence length="183" mass="20414">MFMKAIAILVCLFVTTHVMAQDYITRNGSISIYSHTEMEDIKGNNNEVVSLLNSTTGTFDFKVAIKSFHFPKQAMEDHFNDENYMETDKFPKAGFSGKITDISAVNFAKDGSYNVVVSGNLTIKDVTKPVTAKGVITIKGGKLNAQSVFNVNRKEYKIMGQSFVQSKLSDNIQITVNCDFEKR</sequence>
<comment type="caution">
    <text evidence="3">The sequence shown here is derived from an EMBL/GenBank/DDBJ whole genome shotgun (WGS) entry which is preliminary data.</text>
</comment>
<feature type="chain" id="PRO_5035146704" evidence="1">
    <location>
        <begin position="21"/>
        <end position="183"/>
    </location>
</feature>
<name>A0A8J8FCM5_9BACT</name>
<dbReference type="InterPro" id="IPR007372">
    <property type="entry name" value="Lipid/polyisoprenoid-bd_YceI"/>
</dbReference>
<dbReference type="PANTHER" id="PTHR34406:SF1">
    <property type="entry name" value="PROTEIN YCEI"/>
    <property type="match status" value="1"/>
</dbReference>
<evidence type="ECO:0000313" key="3">
    <source>
        <dbReference type="EMBL" id="NNV55285.1"/>
    </source>
</evidence>
<feature type="signal peptide" evidence="1">
    <location>
        <begin position="1"/>
        <end position="20"/>
    </location>
</feature>
<evidence type="ECO:0000256" key="1">
    <source>
        <dbReference type="SAM" id="SignalP"/>
    </source>
</evidence>
<dbReference type="Proteomes" id="UP000598971">
    <property type="component" value="Unassembled WGS sequence"/>
</dbReference>
<reference evidence="3" key="1">
    <citation type="submission" date="2019-10" db="EMBL/GenBank/DDBJ databases">
        <title>Draft genome sequence of Panacibacter sp. KCS-6.</title>
        <authorList>
            <person name="Yim K.J."/>
        </authorList>
    </citation>
    <scope>NUCLEOTIDE SEQUENCE</scope>
    <source>
        <strain evidence="3">KCS-6</strain>
    </source>
</reference>
<dbReference type="EMBL" id="WHPF01000005">
    <property type="protein sequence ID" value="NNV55285.1"/>
    <property type="molecule type" value="Genomic_DNA"/>
</dbReference>
<dbReference type="InterPro" id="IPR036761">
    <property type="entry name" value="TTHA0802/YceI-like_sf"/>
</dbReference>
<dbReference type="SMART" id="SM00867">
    <property type="entry name" value="YceI"/>
    <property type="match status" value="1"/>
</dbReference>
<dbReference type="Pfam" id="PF04264">
    <property type="entry name" value="YceI"/>
    <property type="match status" value="1"/>
</dbReference>
<protein>
    <submittedName>
        <fullName evidence="3">YceI family protein</fullName>
    </submittedName>
</protein>
<dbReference type="Gene3D" id="2.40.128.110">
    <property type="entry name" value="Lipid/polyisoprenoid-binding, YceI-like"/>
    <property type="match status" value="1"/>
</dbReference>
<dbReference type="AlphaFoldDB" id="A0A8J8FCM5"/>
<dbReference type="SUPFAM" id="SSF101874">
    <property type="entry name" value="YceI-like"/>
    <property type="match status" value="1"/>
</dbReference>
<feature type="domain" description="Lipid/polyisoprenoid-binding YceI-like" evidence="2">
    <location>
        <begin position="22"/>
        <end position="181"/>
    </location>
</feature>
<evidence type="ECO:0000313" key="4">
    <source>
        <dbReference type="Proteomes" id="UP000598971"/>
    </source>
</evidence>
<evidence type="ECO:0000259" key="2">
    <source>
        <dbReference type="SMART" id="SM00867"/>
    </source>
</evidence>
<keyword evidence="4" id="KW-1185">Reference proteome</keyword>
<dbReference type="PANTHER" id="PTHR34406">
    <property type="entry name" value="PROTEIN YCEI"/>
    <property type="match status" value="1"/>
</dbReference>
<proteinExistence type="predicted"/>